<keyword evidence="3" id="KW-1185">Reference proteome</keyword>
<organism evidence="2 3">
    <name type="scientific">Araneus ventricosus</name>
    <name type="common">Orbweaver spider</name>
    <name type="synonym">Epeira ventricosa</name>
    <dbReference type="NCBI Taxonomy" id="182803"/>
    <lineage>
        <taxon>Eukaryota</taxon>
        <taxon>Metazoa</taxon>
        <taxon>Ecdysozoa</taxon>
        <taxon>Arthropoda</taxon>
        <taxon>Chelicerata</taxon>
        <taxon>Arachnida</taxon>
        <taxon>Araneae</taxon>
        <taxon>Araneomorphae</taxon>
        <taxon>Entelegynae</taxon>
        <taxon>Araneoidea</taxon>
        <taxon>Araneidae</taxon>
        <taxon>Araneus</taxon>
    </lineage>
</organism>
<dbReference type="OrthoDB" id="6475849at2759"/>
<evidence type="ECO:0000313" key="2">
    <source>
        <dbReference type="EMBL" id="GBN75821.1"/>
    </source>
</evidence>
<proteinExistence type="predicted"/>
<comment type="caution">
    <text evidence="2">The sequence shown here is derived from an EMBL/GenBank/DDBJ whole genome shotgun (WGS) entry which is preliminary data.</text>
</comment>
<dbReference type="Proteomes" id="UP000499080">
    <property type="component" value="Unassembled WGS sequence"/>
</dbReference>
<reference evidence="2 3" key="1">
    <citation type="journal article" date="2019" name="Sci. Rep.">
        <title>Orb-weaving spider Araneus ventricosus genome elucidates the spidroin gene catalogue.</title>
        <authorList>
            <person name="Kono N."/>
            <person name="Nakamura H."/>
            <person name="Ohtoshi R."/>
            <person name="Moran D.A.P."/>
            <person name="Shinohara A."/>
            <person name="Yoshida Y."/>
            <person name="Fujiwara M."/>
            <person name="Mori M."/>
            <person name="Tomita M."/>
            <person name="Arakawa K."/>
        </authorList>
    </citation>
    <scope>NUCLEOTIDE SEQUENCE [LARGE SCALE GENOMIC DNA]</scope>
</reference>
<keyword evidence="1" id="KW-0732">Signal</keyword>
<sequence>MTQQITNLWLIVHIFASDIHTFLIPCNNFKKPSGKNRCPERERCSSQPAVPLHFFGSDVPIVFISMREKVESLMEQDWDCKTGQLICPIPGDECVLLCPLLYWILHYRLRTKPLDSRALVSCVQ</sequence>
<feature type="signal peptide" evidence="1">
    <location>
        <begin position="1"/>
        <end position="21"/>
    </location>
</feature>
<gene>
    <name evidence="2" type="ORF">AVEN_256865_1</name>
</gene>
<evidence type="ECO:0000313" key="3">
    <source>
        <dbReference type="Proteomes" id="UP000499080"/>
    </source>
</evidence>
<dbReference type="AlphaFoldDB" id="A0A4Y2RJJ9"/>
<protein>
    <submittedName>
        <fullName evidence="2">Uncharacterized protein</fullName>
    </submittedName>
</protein>
<feature type="chain" id="PRO_5021478819" evidence="1">
    <location>
        <begin position="22"/>
        <end position="124"/>
    </location>
</feature>
<dbReference type="EMBL" id="BGPR01017344">
    <property type="protein sequence ID" value="GBN75821.1"/>
    <property type="molecule type" value="Genomic_DNA"/>
</dbReference>
<evidence type="ECO:0000256" key="1">
    <source>
        <dbReference type="SAM" id="SignalP"/>
    </source>
</evidence>
<name>A0A4Y2RJJ9_ARAVE</name>
<accession>A0A4Y2RJJ9</accession>